<dbReference type="Pfam" id="PF04828">
    <property type="entry name" value="GFA"/>
    <property type="match status" value="1"/>
</dbReference>
<keyword evidence="3" id="KW-0862">Zinc</keyword>
<evidence type="ECO:0000259" key="6">
    <source>
        <dbReference type="PROSITE" id="PS51891"/>
    </source>
</evidence>
<feature type="domain" description="CENP-V/GFA" evidence="6">
    <location>
        <begin position="5"/>
        <end position="123"/>
    </location>
</feature>
<gene>
    <name evidence="7" type="ORF">ACFFF7_01025</name>
</gene>
<name>A0ABV6PDU3_9SPHN</name>
<dbReference type="InterPro" id="IPR011057">
    <property type="entry name" value="Mss4-like_sf"/>
</dbReference>
<comment type="similarity">
    <text evidence="1">Belongs to the Gfa family.</text>
</comment>
<dbReference type="InterPro" id="IPR006913">
    <property type="entry name" value="CENP-V/GFA"/>
</dbReference>
<keyword evidence="4" id="KW-0456">Lyase</keyword>
<dbReference type="PANTHER" id="PTHR33337">
    <property type="entry name" value="GFA DOMAIN-CONTAINING PROTEIN"/>
    <property type="match status" value="1"/>
</dbReference>
<evidence type="ECO:0000313" key="8">
    <source>
        <dbReference type="Proteomes" id="UP001589943"/>
    </source>
</evidence>
<protein>
    <submittedName>
        <fullName evidence="7">GFA family protein</fullName>
    </submittedName>
</protein>
<organism evidence="7 8">
    <name type="scientific">Novosphingobium aquiterrae</name>
    <dbReference type="NCBI Taxonomy" id="624388"/>
    <lineage>
        <taxon>Bacteria</taxon>
        <taxon>Pseudomonadati</taxon>
        <taxon>Pseudomonadota</taxon>
        <taxon>Alphaproteobacteria</taxon>
        <taxon>Sphingomonadales</taxon>
        <taxon>Sphingomonadaceae</taxon>
        <taxon>Novosphingobium</taxon>
    </lineage>
</organism>
<dbReference type="PROSITE" id="PS51891">
    <property type="entry name" value="CENP_V_GFA"/>
    <property type="match status" value="1"/>
</dbReference>
<proteinExistence type="inferred from homology"/>
<dbReference type="Proteomes" id="UP001589943">
    <property type="component" value="Unassembled WGS sequence"/>
</dbReference>
<dbReference type="Gene3D" id="3.90.1590.10">
    <property type="entry name" value="glutathione-dependent formaldehyde- activating enzyme (gfa)"/>
    <property type="match status" value="1"/>
</dbReference>
<evidence type="ECO:0000256" key="2">
    <source>
        <dbReference type="ARBA" id="ARBA00022723"/>
    </source>
</evidence>
<reference evidence="7 8" key="1">
    <citation type="submission" date="2024-09" db="EMBL/GenBank/DDBJ databases">
        <authorList>
            <person name="Sun Q."/>
            <person name="Mori K."/>
        </authorList>
    </citation>
    <scope>NUCLEOTIDE SEQUENCE [LARGE SCALE GENOMIC DNA]</scope>
    <source>
        <strain evidence="7 8">NCAIM B.02537</strain>
    </source>
</reference>
<evidence type="ECO:0000313" key="7">
    <source>
        <dbReference type="EMBL" id="MFC0587989.1"/>
    </source>
</evidence>
<keyword evidence="2" id="KW-0479">Metal-binding</keyword>
<dbReference type="RefSeq" id="WP_379479506.1">
    <property type="nucleotide sequence ID" value="NZ_JBHLTL010000001.1"/>
</dbReference>
<dbReference type="SUPFAM" id="SSF51316">
    <property type="entry name" value="Mss4-like"/>
    <property type="match status" value="1"/>
</dbReference>
<feature type="region of interest" description="Disordered" evidence="5">
    <location>
        <begin position="128"/>
        <end position="151"/>
    </location>
</feature>
<evidence type="ECO:0000256" key="1">
    <source>
        <dbReference type="ARBA" id="ARBA00005495"/>
    </source>
</evidence>
<sequence length="151" mass="16154">MADEMTGGCQCGRVRYRFASDGAQAYLCHCRMCQRATGGFAAALVNIPAAAGFEWLSEPDWYASSPIAQRPFCSACGTPLGFAYNDSASEGALDVTYGSLNTPGRLAPQAHFGVESLHESWIDTSALPRHRSDGTASVSERWTKAGLEVPE</sequence>
<accession>A0ABV6PDU3</accession>
<evidence type="ECO:0000256" key="3">
    <source>
        <dbReference type="ARBA" id="ARBA00022833"/>
    </source>
</evidence>
<dbReference type="EMBL" id="JBHLTL010000001">
    <property type="protein sequence ID" value="MFC0587989.1"/>
    <property type="molecule type" value="Genomic_DNA"/>
</dbReference>
<keyword evidence="8" id="KW-1185">Reference proteome</keyword>
<dbReference type="PANTHER" id="PTHR33337:SF40">
    <property type="entry name" value="CENP-V_GFA DOMAIN-CONTAINING PROTEIN-RELATED"/>
    <property type="match status" value="1"/>
</dbReference>
<evidence type="ECO:0000256" key="4">
    <source>
        <dbReference type="ARBA" id="ARBA00023239"/>
    </source>
</evidence>
<evidence type="ECO:0000256" key="5">
    <source>
        <dbReference type="SAM" id="MobiDB-lite"/>
    </source>
</evidence>
<comment type="caution">
    <text evidence="7">The sequence shown here is derived from an EMBL/GenBank/DDBJ whole genome shotgun (WGS) entry which is preliminary data.</text>
</comment>